<keyword evidence="2" id="KW-1185">Reference proteome</keyword>
<dbReference type="AlphaFoldDB" id="A0A9E8M2Z8"/>
<protein>
    <recommendedName>
        <fullName evidence="3">YneQ</fullName>
    </recommendedName>
</protein>
<dbReference type="KEGG" id="fhl:OE105_04955"/>
<gene>
    <name evidence="1" type="ORF">OE105_04955</name>
</gene>
<evidence type="ECO:0008006" key="3">
    <source>
        <dbReference type="Google" id="ProtNLM"/>
    </source>
</evidence>
<dbReference type="Proteomes" id="UP001164726">
    <property type="component" value="Chromosome"/>
</dbReference>
<evidence type="ECO:0000313" key="2">
    <source>
        <dbReference type="Proteomes" id="UP001164726"/>
    </source>
</evidence>
<accession>A0A9E8M2Z8</accession>
<reference evidence="1" key="1">
    <citation type="submission" date="2022-09" db="EMBL/GenBank/DDBJ databases">
        <title>Complete Genomes of Fervidibacillus albus and Fervidibacillus halotolerans isolated from tidal flat sediments.</title>
        <authorList>
            <person name="Kwon K.K."/>
            <person name="Yang S.-H."/>
            <person name="Park M.J."/>
            <person name="Oh H.-M."/>
        </authorList>
    </citation>
    <scope>NUCLEOTIDE SEQUENCE</scope>
    <source>
        <strain evidence="1">MEBiC13594</strain>
    </source>
</reference>
<evidence type="ECO:0000313" key="1">
    <source>
        <dbReference type="EMBL" id="WAA13464.1"/>
    </source>
</evidence>
<dbReference type="EMBL" id="CP106877">
    <property type="protein sequence ID" value="WAA13464.1"/>
    <property type="molecule type" value="Genomic_DNA"/>
</dbReference>
<sequence length="97" mass="11714">MAFGITKKELMEWKEKVDRNEIAFLTHLWSDVRFPEMKTVTKVGCKDLNKLIQWGKRYGLKREWIHIRDDGYSHFDLLGKREREILQQEGIPYPFDD</sequence>
<organism evidence="1 2">
    <name type="scientific">Fervidibacillus halotolerans</name>
    <dbReference type="NCBI Taxonomy" id="2980027"/>
    <lineage>
        <taxon>Bacteria</taxon>
        <taxon>Bacillati</taxon>
        <taxon>Bacillota</taxon>
        <taxon>Bacilli</taxon>
        <taxon>Bacillales</taxon>
        <taxon>Bacillaceae</taxon>
        <taxon>Fervidibacillus</taxon>
    </lineage>
</organism>
<proteinExistence type="predicted"/>
<name>A0A9E8M2Z8_9BACI</name>
<dbReference type="RefSeq" id="WP_275421633.1">
    <property type="nucleotide sequence ID" value="NZ_CP106877.1"/>
</dbReference>